<keyword evidence="1" id="KW-0472">Membrane</keyword>
<feature type="transmembrane region" description="Helical" evidence="1">
    <location>
        <begin position="29"/>
        <end position="48"/>
    </location>
</feature>
<name>A0A7W5B1T0_9BACL</name>
<dbReference type="AlphaFoldDB" id="A0A7W5B1T0"/>
<feature type="transmembrane region" description="Helical" evidence="1">
    <location>
        <begin position="83"/>
        <end position="104"/>
    </location>
</feature>
<evidence type="ECO:0000313" key="2">
    <source>
        <dbReference type="EMBL" id="MBB3112852.1"/>
    </source>
</evidence>
<dbReference type="Proteomes" id="UP000570361">
    <property type="component" value="Unassembled WGS sequence"/>
</dbReference>
<gene>
    <name evidence="2" type="ORF">FHS18_004954</name>
</gene>
<feature type="transmembrane region" description="Helical" evidence="1">
    <location>
        <begin position="198"/>
        <end position="216"/>
    </location>
</feature>
<feature type="transmembrane region" description="Helical" evidence="1">
    <location>
        <begin position="54"/>
        <end position="76"/>
    </location>
</feature>
<sequence length="232" mass="26764">MVLPSAKQRHTANWSKLLKSHQIRFKENWLLKVTISAFSIFWIFMAIRPLDWKVWLVENTLLVSGIILLVWTYRILPLTNVSYILIAAFLAMHAYGGHFSYQFTPVDDWMKKILHTDRGYYDRIVHFAFGLFIAFPVREAVLYVLKMRHAGQYVVTFAFIVAASGLFELLEMWAAVLFDPKLAAKYIGMQGDVFDSHKDMTMSLIGVVLALGLFGIQRRIGHKLSRSRSSMK</sequence>
<feature type="transmembrane region" description="Helical" evidence="1">
    <location>
        <begin position="124"/>
        <end position="145"/>
    </location>
</feature>
<keyword evidence="1" id="KW-1133">Transmembrane helix</keyword>
<comment type="caution">
    <text evidence="2">The sequence shown here is derived from an EMBL/GenBank/DDBJ whole genome shotgun (WGS) entry which is preliminary data.</text>
</comment>
<evidence type="ECO:0000256" key="1">
    <source>
        <dbReference type="SAM" id="Phobius"/>
    </source>
</evidence>
<protein>
    <submittedName>
        <fullName evidence="2">Putative membrane protein</fullName>
    </submittedName>
</protein>
<proteinExistence type="predicted"/>
<accession>A0A7W5B1T0</accession>
<keyword evidence="1" id="KW-0812">Transmembrane</keyword>
<reference evidence="2 3" key="1">
    <citation type="submission" date="2020-08" db="EMBL/GenBank/DDBJ databases">
        <title>Genomic Encyclopedia of Type Strains, Phase III (KMG-III): the genomes of soil and plant-associated and newly described type strains.</title>
        <authorList>
            <person name="Whitman W."/>
        </authorList>
    </citation>
    <scope>NUCLEOTIDE SEQUENCE [LARGE SCALE GENOMIC DNA]</scope>
    <source>
        <strain evidence="2 3">CECT 5862</strain>
    </source>
</reference>
<dbReference type="Pfam" id="PF09997">
    <property type="entry name" value="DUF2238"/>
    <property type="match status" value="1"/>
</dbReference>
<dbReference type="RefSeq" id="WP_183602955.1">
    <property type="nucleotide sequence ID" value="NZ_JACHXK010000014.1"/>
</dbReference>
<keyword evidence="3" id="KW-1185">Reference proteome</keyword>
<organism evidence="2 3">
    <name type="scientific">Paenibacillus phyllosphaerae</name>
    <dbReference type="NCBI Taxonomy" id="274593"/>
    <lineage>
        <taxon>Bacteria</taxon>
        <taxon>Bacillati</taxon>
        <taxon>Bacillota</taxon>
        <taxon>Bacilli</taxon>
        <taxon>Bacillales</taxon>
        <taxon>Paenibacillaceae</taxon>
        <taxon>Paenibacillus</taxon>
    </lineage>
</organism>
<feature type="transmembrane region" description="Helical" evidence="1">
    <location>
        <begin position="157"/>
        <end position="178"/>
    </location>
</feature>
<dbReference type="EMBL" id="JACHXK010000014">
    <property type="protein sequence ID" value="MBB3112852.1"/>
    <property type="molecule type" value="Genomic_DNA"/>
</dbReference>
<dbReference type="InterPro" id="IPR014509">
    <property type="entry name" value="YjdF-like"/>
</dbReference>
<evidence type="ECO:0000313" key="3">
    <source>
        <dbReference type="Proteomes" id="UP000570361"/>
    </source>
</evidence>